<reference evidence="11" key="1">
    <citation type="journal article" date="2014" name="FEMS Microbiol. Lett.">
        <title>Draft Genomic DNA Sequence of the Facultatively Methylotrophic Bacterium Acidomonas methanolica type strain MB58.</title>
        <authorList>
            <person name="Higashiura N."/>
            <person name="Hadano H."/>
            <person name="Hirakawa H."/>
            <person name="Matsutani M."/>
            <person name="Takabe S."/>
            <person name="Matsushita K."/>
            <person name="Azuma Y."/>
        </authorList>
    </citation>
    <scope>NUCLEOTIDE SEQUENCE [LARGE SCALE GENOMIC DNA]</scope>
    <source>
        <strain evidence="11">MB58</strain>
    </source>
</reference>
<dbReference type="Proteomes" id="UP000019760">
    <property type="component" value="Unassembled WGS sequence"/>
</dbReference>
<keyword evidence="5" id="KW-0574">Periplasm</keyword>
<evidence type="ECO:0000256" key="9">
    <source>
        <dbReference type="SAM" id="SignalP"/>
    </source>
</evidence>
<keyword evidence="7" id="KW-0560">Oxidoreductase</keyword>
<reference evidence="10 11" key="2">
    <citation type="journal article" date="2014" name="FEMS Microbiol. Lett.">
        <title>Draft genomic DNA sequence of the facultatively methylotrophic bacterium Acidomonas methanolica type strain MB58.</title>
        <authorList>
            <person name="Higashiura N."/>
            <person name="Hadano H."/>
            <person name="Hirakawa H."/>
            <person name="Matsutani M."/>
            <person name="Takabe S."/>
            <person name="Matsushita K."/>
            <person name="Azuma Y."/>
        </authorList>
    </citation>
    <scope>NUCLEOTIDE SEQUENCE [LARGE SCALE GENOMIC DNA]</scope>
    <source>
        <strain evidence="10 11">MB58</strain>
    </source>
</reference>
<comment type="caution">
    <text evidence="10">The sequence shown here is derived from an EMBL/GenBank/DDBJ whole genome shotgun (WGS) entry which is preliminary data.</text>
</comment>
<dbReference type="InterPro" id="IPR011044">
    <property type="entry name" value="Quino_amine_DH_bsu"/>
</dbReference>
<dbReference type="AlphaFoldDB" id="A0A023D170"/>
<keyword evidence="3" id="KW-0813">Transport</keyword>
<accession>A0A023D170</accession>
<evidence type="ECO:0000313" key="10">
    <source>
        <dbReference type="EMBL" id="GAJ27809.1"/>
    </source>
</evidence>
<proteinExistence type="inferred from homology"/>
<evidence type="ECO:0000256" key="4">
    <source>
        <dbReference type="ARBA" id="ARBA00022729"/>
    </source>
</evidence>
<dbReference type="SUPFAM" id="SSF50969">
    <property type="entry name" value="YVTN repeat-like/Quinoprotein amine dehydrogenase"/>
    <property type="match status" value="1"/>
</dbReference>
<evidence type="ECO:0000256" key="1">
    <source>
        <dbReference type="ARBA" id="ARBA00004418"/>
    </source>
</evidence>
<keyword evidence="6" id="KW-0249">Electron transport</keyword>
<evidence type="ECO:0000256" key="7">
    <source>
        <dbReference type="ARBA" id="ARBA00023002"/>
    </source>
</evidence>
<evidence type="ECO:0000313" key="11">
    <source>
        <dbReference type="Proteomes" id="UP000019760"/>
    </source>
</evidence>
<name>A0A023D170_ACIMT</name>
<keyword evidence="8" id="KW-1015">Disulfide bond</keyword>
<dbReference type="InterPro" id="IPR009451">
    <property type="entry name" value="Metamine_DH_Hvc"/>
</dbReference>
<keyword evidence="4 9" id="KW-0732">Signal</keyword>
<evidence type="ECO:0000256" key="5">
    <source>
        <dbReference type="ARBA" id="ARBA00022764"/>
    </source>
</evidence>
<evidence type="ECO:0000256" key="6">
    <source>
        <dbReference type="ARBA" id="ARBA00022982"/>
    </source>
</evidence>
<dbReference type="Gene3D" id="2.130.10.10">
    <property type="entry name" value="YVTN repeat-like/Quinoprotein amine dehydrogenase"/>
    <property type="match status" value="1"/>
</dbReference>
<feature type="signal peptide" evidence="9">
    <location>
        <begin position="1"/>
        <end position="30"/>
    </location>
</feature>
<comment type="subcellular location">
    <subcellularLocation>
        <location evidence="1">Periplasm</location>
    </subcellularLocation>
</comment>
<gene>
    <name evidence="10" type="ORF">Amme_006_040</name>
</gene>
<dbReference type="RefSeq" id="WP_042055650.1">
    <property type="nucleotide sequence ID" value="NZ_BAND01000006.1"/>
</dbReference>
<dbReference type="InterPro" id="IPR015943">
    <property type="entry name" value="WD40/YVTN_repeat-like_dom_sf"/>
</dbReference>
<dbReference type="EMBL" id="BAND01000006">
    <property type="protein sequence ID" value="GAJ27809.1"/>
    <property type="molecule type" value="Genomic_DNA"/>
</dbReference>
<evidence type="ECO:0000256" key="8">
    <source>
        <dbReference type="PIRSR" id="PIRSR609451-50"/>
    </source>
</evidence>
<dbReference type="Pfam" id="PF06433">
    <property type="entry name" value="Me-amine-dh_H"/>
    <property type="match status" value="1"/>
</dbReference>
<organism evidence="10 11">
    <name type="scientific">Acidomonas methanolica NBRC 104435</name>
    <dbReference type="NCBI Taxonomy" id="1231351"/>
    <lineage>
        <taxon>Bacteria</taxon>
        <taxon>Pseudomonadati</taxon>
        <taxon>Pseudomonadota</taxon>
        <taxon>Alphaproteobacteria</taxon>
        <taxon>Acetobacterales</taxon>
        <taxon>Acetobacteraceae</taxon>
        <taxon>Acidomonas</taxon>
    </lineage>
</organism>
<feature type="disulfide bond" evidence="8">
    <location>
        <begin position="179"/>
        <end position="194"/>
    </location>
</feature>
<sequence length="391" mass="42400">MHRQYRKNFVVPLLTAVLPCLAGLATPARAADTLEPEQEYTEKLPPTMGEHWALVTTNGSFTLYDGDKAKILGTLPGDFEANLAIAPDRKTYYVTTTMWTRGDHGDREDFLQAYDASTLALTKEISIPARALSVFKNQDLGLSNDGHWAYIFDMTPTTRVTVVDLHAGKVATNVDIPGCALEFEWAKGGFSSLCGDGGLANVSFNGGTPKVTHTPRFFDADEAPVFEQSPVDPVSGTAYFITYDGKVFETKLGPDAKPESPWDLDEAAGMKAAGRGVQELGWRPGGSEPFAVHAGTHKLYVLMHVGHYWTHKDPGQEIWVFDTQTHKRVARLPLPMPVAAISVTQDASPLIYAVSHVKHAPGKLLILDAGSGKVKHEVDASALPMTVVAGM</sequence>
<comment type="similarity">
    <text evidence="2">Belongs to the aromatic amine dehydrogenase heavy chain family.</text>
</comment>
<dbReference type="GO" id="GO:0042597">
    <property type="term" value="C:periplasmic space"/>
    <property type="evidence" value="ECO:0007669"/>
    <property type="project" value="UniProtKB-SubCell"/>
</dbReference>
<dbReference type="GO" id="GO:0030058">
    <property type="term" value="F:aliphatic amine dehydrogenase activity"/>
    <property type="evidence" value="ECO:0007669"/>
    <property type="project" value="InterPro"/>
</dbReference>
<protein>
    <submittedName>
        <fullName evidence="10">Methylamine dehydrogenase heavy chain/amine dehydrogenase</fullName>
    </submittedName>
</protein>
<feature type="chain" id="PRO_5030001261" evidence="9">
    <location>
        <begin position="31"/>
        <end position="391"/>
    </location>
</feature>
<evidence type="ECO:0000256" key="3">
    <source>
        <dbReference type="ARBA" id="ARBA00022448"/>
    </source>
</evidence>
<evidence type="ECO:0000256" key="2">
    <source>
        <dbReference type="ARBA" id="ARBA00010548"/>
    </source>
</evidence>
<keyword evidence="11" id="KW-1185">Reference proteome</keyword>